<dbReference type="InterPro" id="IPR031165">
    <property type="entry name" value="GNAT_YJDJ"/>
</dbReference>
<name>A0ABU1ZYP1_9CORY</name>
<dbReference type="InterPro" id="IPR045057">
    <property type="entry name" value="Gcn5-rel_NAT"/>
</dbReference>
<dbReference type="InterPro" id="IPR016181">
    <property type="entry name" value="Acyl_CoA_acyltransferase"/>
</dbReference>
<gene>
    <name evidence="2" type="ORF">J2S39_001721</name>
</gene>
<dbReference type="Proteomes" id="UP001180840">
    <property type="component" value="Unassembled WGS sequence"/>
</dbReference>
<dbReference type="RefSeq" id="WP_290195383.1">
    <property type="nucleotide sequence ID" value="NZ_CP047654.1"/>
</dbReference>
<evidence type="ECO:0000313" key="2">
    <source>
        <dbReference type="EMBL" id="MDR7330045.1"/>
    </source>
</evidence>
<organism evidence="2 3">
    <name type="scientific">Corynebacterium guangdongense</name>
    <dbReference type="NCBI Taxonomy" id="1783348"/>
    <lineage>
        <taxon>Bacteria</taxon>
        <taxon>Bacillati</taxon>
        <taxon>Actinomycetota</taxon>
        <taxon>Actinomycetes</taxon>
        <taxon>Mycobacteriales</taxon>
        <taxon>Corynebacteriaceae</taxon>
        <taxon>Corynebacterium</taxon>
    </lineage>
</organism>
<feature type="domain" description="N-acetyltransferase" evidence="1">
    <location>
        <begin position="3"/>
        <end position="90"/>
    </location>
</feature>
<dbReference type="Pfam" id="PF14542">
    <property type="entry name" value="Acetyltransf_CG"/>
    <property type="match status" value="1"/>
</dbReference>
<dbReference type="EMBL" id="JAVDXZ010000001">
    <property type="protein sequence ID" value="MDR7330045.1"/>
    <property type="molecule type" value="Genomic_DNA"/>
</dbReference>
<reference evidence="2" key="1">
    <citation type="submission" date="2023-07" db="EMBL/GenBank/DDBJ databases">
        <title>Sequencing the genomes of 1000 actinobacteria strains.</title>
        <authorList>
            <person name="Klenk H.-P."/>
        </authorList>
    </citation>
    <scope>NUCLEOTIDE SEQUENCE</scope>
    <source>
        <strain evidence="2">DSM 107476</strain>
    </source>
</reference>
<proteinExistence type="predicted"/>
<protein>
    <submittedName>
        <fullName evidence="2">GNAT family acetyltransferase</fullName>
    </submittedName>
</protein>
<evidence type="ECO:0000313" key="3">
    <source>
        <dbReference type="Proteomes" id="UP001180840"/>
    </source>
</evidence>
<sequence length="104" mass="11567">MTDLNRVGGSFTITADDGHVAGRTDFRDRGDERVFFHTEIDDAYGGQGLAGTLVRAALSETAAEEKSIVAVCPFVRGWLEKHPGEFSWRRPTPEDIDWIKDQLS</sequence>
<dbReference type="PANTHER" id="PTHR31435:SF10">
    <property type="entry name" value="BSR4717 PROTEIN"/>
    <property type="match status" value="1"/>
</dbReference>
<dbReference type="PROSITE" id="PS51729">
    <property type="entry name" value="GNAT_YJDJ"/>
    <property type="match status" value="1"/>
</dbReference>
<comment type="caution">
    <text evidence="2">The sequence shown here is derived from an EMBL/GenBank/DDBJ whole genome shotgun (WGS) entry which is preliminary data.</text>
</comment>
<dbReference type="Gene3D" id="3.40.630.30">
    <property type="match status" value="1"/>
</dbReference>
<keyword evidence="3" id="KW-1185">Reference proteome</keyword>
<dbReference type="SUPFAM" id="SSF55729">
    <property type="entry name" value="Acyl-CoA N-acyltransferases (Nat)"/>
    <property type="match status" value="1"/>
</dbReference>
<evidence type="ECO:0000259" key="1">
    <source>
        <dbReference type="PROSITE" id="PS51729"/>
    </source>
</evidence>
<accession>A0ABU1ZYP1</accession>
<dbReference type="PANTHER" id="PTHR31435">
    <property type="entry name" value="PROTEIN NATD1"/>
    <property type="match status" value="1"/>
</dbReference>